<organism evidence="2 3">
    <name type="scientific">Chryseobacterium potabilaquae</name>
    <dbReference type="NCBI Taxonomy" id="2675057"/>
    <lineage>
        <taxon>Bacteria</taxon>
        <taxon>Pseudomonadati</taxon>
        <taxon>Bacteroidota</taxon>
        <taxon>Flavobacteriia</taxon>
        <taxon>Flavobacteriales</taxon>
        <taxon>Weeksellaceae</taxon>
        <taxon>Chryseobacterium group</taxon>
        <taxon>Chryseobacterium</taxon>
    </lineage>
</organism>
<evidence type="ECO:0000313" key="2">
    <source>
        <dbReference type="EMBL" id="CAA7196527.1"/>
    </source>
</evidence>
<proteinExistence type="predicted"/>
<feature type="signal peptide" evidence="1">
    <location>
        <begin position="1"/>
        <end position="19"/>
    </location>
</feature>
<dbReference type="AlphaFoldDB" id="A0A6N4XAC1"/>
<protein>
    <recommendedName>
        <fullName evidence="4">C1q domain-containing protein</fullName>
    </recommendedName>
</protein>
<gene>
    <name evidence="2" type="ORF">CHRY9293_02610</name>
</gene>
<evidence type="ECO:0000256" key="1">
    <source>
        <dbReference type="SAM" id="SignalP"/>
    </source>
</evidence>
<feature type="chain" id="PRO_5027016370" description="C1q domain-containing protein" evidence="1">
    <location>
        <begin position="20"/>
        <end position="265"/>
    </location>
</feature>
<accession>A0A6N4XAC1</accession>
<dbReference type="Proteomes" id="UP000445144">
    <property type="component" value="Unassembled WGS sequence"/>
</dbReference>
<keyword evidence="1" id="KW-0732">Signal</keyword>
<keyword evidence="3" id="KW-1185">Reference proteome</keyword>
<reference evidence="2 3" key="1">
    <citation type="submission" date="2020-01" db="EMBL/GenBank/DDBJ databases">
        <authorList>
            <person name="Rodrigo-Torres L."/>
            <person name="Arahal R. D."/>
            <person name="Lucena T."/>
        </authorList>
    </citation>
    <scope>NUCLEOTIDE SEQUENCE [LARGE SCALE GENOMIC DNA]</scope>
    <source>
        <strain evidence="2 3">CECT 9293</strain>
    </source>
</reference>
<evidence type="ECO:0000313" key="3">
    <source>
        <dbReference type="Proteomes" id="UP000445144"/>
    </source>
</evidence>
<dbReference type="RefSeq" id="WP_162033331.1">
    <property type="nucleotide sequence ID" value="NZ_CACVBR010000025.1"/>
</dbReference>
<sequence>MRNLNMSIIALLMGSFSFAQVGVNTTNPQGVLHIDGAKDNPATGTPSVAQQANDFVVTSAGNVGVGTTTPSTKLEINSTTQGAIRIVDGSQSAGRVLTTDANGVGSWQDVGVAAGITTITGVTPQILTPYAKHNDASSNKYMNAYIDLTPGKWFVYLGFLVNGATSANTAYCSRFGFSDSSTVFQDGPEYTYINSNKFVLTQTSNGPAVPNFGLFSAGIIKVNVITPVRLYLWDASSRNYASDNATDSMYLTLNGENYLFGIKAN</sequence>
<name>A0A6N4XAC1_9FLAO</name>
<evidence type="ECO:0008006" key="4">
    <source>
        <dbReference type="Google" id="ProtNLM"/>
    </source>
</evidence>
<dbReference type="EMBL" id="CACVBR010000025">
    <property type="protein sequence ID" value="CAA7196527.1"/>
    <property type="molecule type" value="Genomic_DNA"/>
</dbReference>